<dbReference type="EMBL" id="CP116968">
    <property type="protein sequence ID" value="WNM63545.1"/>
    <property type="molecule type" value="Genomic_DNA"/>
</dbReference>
<dbReference type="Proteomes" id="UP001302494">
    <property type="component" value="Chromosome"/>
</dbReference>
<dbReference type="AlphaFoldDB" id="A0AA96GNM6"/>
<sequence length="80" mass="9663">MESYTFTEYFEKEVLRKRPYLKKDWCIQVVENPSKSEPQEENRFRFWGPIAELDGRILRVITLADKKTIHNAFPDRGFRP</sequence>
<evidence type="ECO:0000313" key="1">
    <source>
        <dbReference type="EMBL" id="WNM63545.1"/>
    </source>
</evidence>
<accession>A0AA96GNM6</accession>
<protein>
    <submittedName>
        <fullName evidence="1">Uncharacterized protein</fullName>
    </submittedName>
</protein>
<reference evidence="1 2" key="1">
    <citation type="submission" date="2023-01" db="EMBL/GenBank/DDBJ databases">
        <title>Cultivation and genomic characterization of new, ubiquitous marine nitrite-oxidizing bacteria from the Nitrospirales.</title>
        <authorList>
            <person name="Mueller A.J."/>
            <person name="Daebeler A."/>
            <person name="Herbold C.W."/>
            <person name="Kirkegaard R.H."/>
            <person name="Daims H."/>
        </authorList>
    </citation>
    <scope>NUCLEOTIDE SEQUENCE [LARGE SCALE GENOMIC DNA]</scope>
    <source>
        <strain evidence="1 2">DK</strain>
    </source>
</reference>
<organism evidence="1 2">
    <name type="scientific">Candidatus Nitrospira neomarina</name>
    <dbReference type="NCBI Taxonomy" id="3020899"/>
    <lineage>
        <taxon>Bacteria</taxon>
        <taxon>Pseudomonadati</taxon>
        <taxon>Nitrospirota</taxon>
        <taxon>Nitrospiria</taxon>
        <taxon>Nitrospirales</taxon>
        <taxon>Nitrospiraceae</taxon>
        <taxon>Nitrospira</taxon>
    </lineage>
</organism>
<name>A0AA96GNM6_9BACT</name>
<keyword evidence="2" id="KW-1185">Reference proteome</keyword>
<evidence type="ECO:0000313" key="2">
    <source>
        <dbReference type="Proteomes" id="UP001302494"/>
    </source>
</evidence>
<dbReference type="KEGG" id="nneo:PQG83_07265"/>
<proteinExistence type="predicted"/>
<gene>
    <name evidence="1" type="ORF">PQG83_07265</name>
</gene>